<dbReference type="InterPro" id="IPR041891">
    <property type="entry name" value="Alpha_CA_prokaryot-like"/>
</dbReference>
<dbReference type="InterPro" id="IPR023561">
    <property type="entry name" value="Carbonic_anhydrase_a-class"/>
</dbReference>
<protein>
    <recommendedName>
        <fullName evidence="2">carbonic anhydrase</fullName>
        <ecNumber evidence="2">4.2.1.1</ecNumber>
    </recommendedName>
</protein>
<dbReference type="CDD" id="cd03124">
    <property type="entry name" value="alpha_CA_prokaryotic_like"/>
    <property type="match status" value="1"/>
</dbReference>
<evidence type="ECO:0000256" key="6">
    <source>
        <dbReference type="ARBA" id="ARBA00048348"/>
    </source>
</evidence>
<dbReference type="Pfam" id="PF00194">
    <property type="entry name" value="Carb_anhydrase"/>
    <property type="match status" value="1"/>
</dbReference>
<reference evidence="8 9" key="1">
    <citation type="submission" date="2023-12" db="EMBL/GenBank/DDBJ databases">
        <title>Baltic Sea Cyanobacteria.</title>
        <authorList>
            <person name="Delbaje E."/>
            <person name="Fewer D.P."/>
            <person name="Shishido T.K."/>
        </authorList>
    </citation>
    <scope>NUCLEOTIDE SEQUENCE [LARGE SCALE GENOMIC DNA]</scope>
    <source>
        <strain evidence="8 9">UHCC 0370</strain>
    </source>
</reference>
<dbReference type="PANTHER" id="PTHR18952:SF265">
    <property type="entry name" value="CARBONIC ANHYDRASE"/>
    <property type="match status" value="1"/>
</dbReference>
<evidence type="ECO:0000256" key="2">
    <source>
        <dbReference type="ARBA" id="ARBA00012925"/>
    </source>
</evidence>
<comment type="catalytic activity">
    <reaction evidence="6">
        <text>hydrogencarbonate + H(+) = CO2 + H2O</text>
        <dbReference type="Rhea" id="RHEA:10748"/>
        <dbReference type="ChEBI" id="CHEBI:15377"/>
        <dbReference type="ChEBI" id="CHEBI:15378"/>
        <dbReference type="ChEBI" id="CHEBI:16526"/>
        <dbReference type="ChEBI" id="CHEBI:17544"/>
        <dbReference type="EC" id="4.2.1.1"/>
    </reaction>
</comment>
<dbReference type="SUPFAM" id="SSF51069">
    <property type="entry name" value="Carbonic anhydrase"/>
    <property type="match status" value="1"/>
</dbReference>
<dbReference type="Gene3D" id="3.10.200.10">
    <property type="entry name" value="Alpha carbonic anhydrase"/>
    <property type="match status" value="1"/>
</dbReference>
<dbReference type="SMART" id="SM01057">
    <property type="entry name" value="Carb_anhydrase"/>
    <property type="match status" value="1"/>
</dbReference>
<dbReference type="EMBL" id="JAYGIE010000003">
    <property type="protein sequence ID" value="MEA5476256.1"/>
    <property type="molecule type" value="Genomic_DNA"/>
</dbReference>
<name>A0ABU5TDV1_9CYAN</name>
<dbReference type="PROSITE" id="PS51144">
    <property type="entry name" value="ALPHA_CA_2"/>
    <property type="match status" value="1"/>
</dbReference>
<dbReference type="InterPro" id="IPR036398">
    <property type="entry name" value="CA_dom_sf"/>
</dbReference>
<comment type="caution">
    <text evidence="8">The sequence shown here is derived from an EMBL/GenBank/DDBJ whole genome shotgun (WGS) entry which is preliminary data.</text>
</comment>
<feature type="domain" description="Alpha-carbonic anhydrase" evidence="7">
    <location>
        <begin position="49"/>
        <end position="271"/>
    </location>
</feature>
<evidence type="ECO:0000256" key="5">
    <source>
        <dbReference type="ARBA" id="ARBA00023239"/>
    </source>
</evidence>
<evidence type="ECO:0000256" key="4">
    <source>
        <dbReference type="ARBA" id="ARBA00022833"/>
    </source>
</evidence>
<comment type="similarity">
    <text evidence="1">Belongs to the alpha-carbonic anhydrase family.</text>
</comment>
<evidence type="ECO:0000313" key="8">
    <source>
        <dbReference type="EMBL" id="MEA5476256.1"/>
    </source>
</evidence>
<dbReference type="EC" id="4.2.1.1" evidence="2"/>
<accession>A0ABU5TDV1</accession>
<dbReference type="Proteomes" id="UP001301388">
    <property type="component" value="Unassembled WGS sequence"/>
</dbReference>
<gene>
    <name evidence="8" type="ORF">VB774_01370</name>
</gene>
<evidence type="ECO:0000313" key="9">
    <source>
        <dbReference type="Proteomes" id="UP001301388"/>
    </source>
</evidence>
<dbReference type="PANTHER" id="PTHR18952">
    <property type="entry name" value="CARBONIC ANHYDRASE"/>
    <property type="match status" value="1"/>
</dbReference>
<evidence type="ECO:0000256" key="3">
    <source>
        <dbReference type="ARBA" id="ARBA00022723"/>
    </source>
</evidence>
<organism evidence="8 9">
    <name type="scientific">Pseudanabaena galeata UHCC 0370</name>
    <dbReference type="NCBI Taxonomy" id="3110310"/>
    <lineage>
        <taxon>Bacteria</taxon>
        <taxon>Bacillati</taxon>
        <taxon>Cyanobacteriota</taxon>
        <taxon>Cyanophyceae</taxon>
        <taxon>Pseudanabaenales</taxon>
        <taxon>Pseudanabaenaceae</taxon>
        <taxon>Pseudanabaena</taxon>
    </lineage>
</organism>
<sequence length="271" mass="30105">MITQKFNRRERKSMDILNRNYGKKLISLVAIALVTLALLAKPVLAVDSPHWSYGGAANPTQWGKLSNDFTMCELGKDQSPINIKNAIEDSPAKISFDYQPSPLSVVNNGHTIQVNYAQGSTLSINGEKYSLLQFHFHTPSEHEINDRASAMELHLVHRNEAGKLAVVGVMLNEGKSNPLIAEIWEQIPDVGETKTLSDHLINVANLLPNNKAYYSYAGSLTTPPCSEGVSWNIFVEPITVSEEQIETFAKIYQVDARPLQPINSRTVQLHL</sequence>
<keyword evidence="3" id="KW-0479">Metal-binding</keyword>
<proteinExistence type="inferred from homology"/>
<keyword evidence="4" id="KW-0862">Zinc</keyword>
<dbReference type="InterPro" id="IPR001148">
    <property type="entry name" value="CA_dom"/>
</dbReference>
<keyword evidence="5" id="KW-0456">Lyase</keyword>
<evidence type="ECO:0000259" key="7">
    <source>
        <dbReference type="PROSITE" id="PS51144"/>
    </source>
</evidence>
<dbReference type="RefSeq" id="WP_323259220.1">
    <property type="nucleotide sequence ID" value="NZ_JAYGIE010000003.1"/>
</dbReference>
<evidence type="ECO:0000256" key="1">
    <source>
        <dbReference type="ARBA" id="ARBA00010718"/>
    </source>
</evidence>
<keyword evidence="9" id="KW-1185">Reference proteome</keyword>